<dbReference type="GO" id="GO:0005886">
    <property type="term" value="C:plasma membrane"/>
    <property type="evidence" value="ECO:0007669"/>
    <property type="project" value="TreeGrafter"/>
</dbReference>
<sequence length="183" mass="20347">MGFLLFLLVLGAGYIGWAYEKMTEAASRHAEPGIPYMIVLGAAVHGETMSWTLQNRMETALAYLRANPQTKAIVSGGQGRGEDVTEASVMQKFLLANGIASERVLLEDKSTSTAENIRFSHKFLTGNRVVLVTNDFHAYRALWLAEREGMQADILIAPTPPIVRTQMWLREYVALGKSLLFDR</sequence>
<dbReference type="PANTHER" id="PTHR30336:SF4">
    <property type="entry name" value="ENVELOPE BIOGENESIS FACTOR ELYC"/>
    <property type="match status" value="1"/>
</dbReference>
<evidence type="ECO:0000313" key="2">
    <source>
        <dbReference type="EMBL" id="BAU27232.1"/>
    </source>
</evidence>
<dbReference type="InterPro" id="IPR051599">
    <property type="entry name" value="Cell_Envelope_Assoc"/>
</dbReference>
<dbReference type="GO" id="GO:0043164">
    <property type="term" value="P:Gram-negative-bacterium-type cell wall biogenesis"/>
    <property type="evidence" value="ECO:0007669"/>
    <property type="project" value="TreeGrafter"/>
</dbReference>
<dbReference type="Gene3D" id="3.40.50.620">
    <property type="entry name" value="HUPs"/>
    <property type="match status" value="1"/>
</dbReference>
<proteinExistence type="predicted"/>
<dbReference type="Pfam" id="PF02698">
    <property type="entry name" value="DUF218"/>
    <property type="match status" value="1"/>
</dbReference>
<gene>
    <name evidence="2" type="ORF">CB4_01401</name>
</gene>
<protein>
    <submittedName>
        <fullName evidence="2">Vancomycin high temperature exclusion protein</fullName>
    </submittedName>
</protein>
<reference evidence="2 3" key="1">
    <citation type="submission" date="2015-12" db="EMBL/GenBank/DDBJ databases">
        <title>Genome sequence of Aneurinibacillus soli.</title>
        <authorList>
            <person name="Lee J.S."/>
            <person name="Lee K.C."/>
            <person name="Kim K.K."/>
            <person name="Lee B.W."/>
        </authorList>
    </citation>
    <scope>NUCLEOTIDE SEQUENCE [LARGE SCALE GENOMIC DNA]</scope>
    <source>
        <strain evidence="2 3">CB4</strain>
    </source>
</reference>
<evidence type="ECO:0000313" key="3">
    <source>
        <dbReference type="Proteomes" id="UP000217696"/>
    </source>
</evidence>
<name>A0A0U5AZ01_9BACL</name>
<dbReference type="InterPro" id="IPR003848">
    <property type="entry name" value="DUF218"/>
</dbReference>
<feature type="domain" description="DUF218" evidence="1">
    <location>
        <begin position="36"/>
        <end position="174"/>
    </location>
</feature>
<dbReference type="CDD" id="cd06259">
    <property type="entry name" value="YdcF-like"/>
    <property type="match status" value="1"/>
</dbReference>
<dbReference type="EMBL" id="AP017312">
    <property type="protein sequence ID" value="BAU27232.1"/>
    <property type="molecule type" value="Genomic_DNA"/>
</dbReference>
<keyword evidence="3" id="KW-1185">Reference proteome</keyword>
<dbReference type="InterPro" id="IPR014729">
    <property type="entry name" value="Rossmann-like_a/b/a_fold"/>
</dbReference>
<dbReference type="GO" id="GO:0000270">
    <property type="term" value="P:peptidoglycan metabolic process"/>
    <property type="evidence" value="ECO:0007669"/>
    <property type="project" value="TreeGrafter"/>
</dbReference>
<dbReference type="PANTHER" id="PTHR30336">
    <property type="entry name" value="INNER MEMBRANE PROTEIN, PROBABLE PERMEASE"/>
    <property type="match status" value="1"/>
</dbReference>
<accession>A0A0U5AZ01</accession>
<evidence type="ECO:0000259" key="1">
    <source>
        <dbReference type="Pfam" id="PF02698"/>
    </source>
</evidence>
<dbReference type="KEGG" id="asoc:CB4_01401"/>
<dbReference type="AlphaFoldDB" id="A0A0U5AZ01"/>
<organism evidence="2 3">
    <name type="scientific">Aneurinibacillus soli</name>
    <dbReference type="NCBI Taxonomy" id="1500254"/>
    <lineage>
        <taxon>Bacteria</taxon>
        <taxon>Bacillati</taxon>
        <taxon>Bacillota</taxon>
        <taxon>Bacilli</taxon>
        <taxon>Bacillales</taxon>
        <taxon>Paenibacillaceae</taxon>
        <taxon>Aneurinibacillus group</taxon>
        <taxon>Aneurinibacillus</taxon>
    </lineage>
</organism>
<dbReference type="Proteomes" id="UP000217696">
    <property type="component" value="Chromosome"/>
</dbReference>